<dbReference type="KEGG" id="ppel:H6H00_18880"/>
<evidence type="ECO:0000313" key="3">
    <source>
        <dbReference type="EMBL" id="QNG50306.1"/>
    </source>
</evidence>
<keyword evidence="4" id="KW-1185">Reference proteome</keyword>
<dbReference type="AlphaFoldDB" id="A0A7G7MBZ5"/>
<dbReference type="InterPro" id="IPR012340">
    <property type="entry name" value="NA-bd_OB-fold"/>
</dbReference>
<evidence type="ECO:0000313" key="4">
    <source>
        <dbReference type="Proteomes" id="UP000515728"/>
    </source>
</evidence>
<dbReference type="Pfam" id="PF12172">
    <property type="entry name" value="zf-ChsH2"/>
    <property type="match status" value="1"/>
</dbReference>
<sequence>MSATTAPDSGPWLPDITWPILEAFWAAAREGRLVFPRCTACGRYQWYPQAMCPACRAMAFEWDEVRREGYVFSHTTLRRSFVPGEDGEQARHIVLVKFVHVPGVTLVTNVRGDMAPRVDLRARIAFDQVAPGVSLPVSELFED</sequence>
<gene>
    <name evidence="3" type="ORF">H6H00_18880</name>
</gene>
<protein>
    <submittedName>
        <fullName evidence="3">OB-fold domain-containing protein</fullName>
    </submittedName>
</protein>
<dbReference type="InterPro" id="IPR022002">
    <property type="entry name" value="ChsH2_Znr"/>
</dbReference>
<feature type="domain" description="ChsH2 rubredoxin-like zinc ribbon" evidence="2">
    <location>
        <begin position="25"/>
        <end position="57"/>
    </location>
</feature>
<evidence type="ECO:0000259" key="2">
    <source>
        <dbReference type="Pfam" id="PF12172"/>
    </source>
</evidence>
<dbReference type="RefSeq" id="WP_185717068.1">
    <property type="nucleotide sequence ID" value="NZ_BAAAWI010000001.1"/>
</dbReference>
<dbReference type="Proteomes" id="UP000515728">
    <property type="component" value="Chromosome"/>
</dbReference>
<dbReference type="Pfam" id="PF01796">
    <property type="entry name" value="OB_ChsH2_C"/>
    <property type="match status" value="1"/>
</dbReference>
<dbReference type="PANTHER" id="PTHR34075:SF5">
    <property type="entry name" value="BLR3430 PROTEIN"/>
    <property type="match status" value="1"/>
</dbReference>
<accession>A0A7G7MBZ5</accession>
<dbReference type="SUPFAM" id="SSF50249">
    <property type="entry name" value="Nucleic acid-binding proteins"/>
    <property type="match status" value="1"/>
</dbReference>
<dbReference type="EMBL" id="CP060131">
    <property type="protein sequence ID" value="QNG50306.1"/>
    <property type="molecule type" value="Genomic_DNA"/>
</dbReference>
<evidence type="ECO:0000259" key="1">
    <source>
        <dbReference type="Pfam" id="PF01796"/>
    </source>
</evidence>
<dbReference type="InterPro" id="IPR052513">
    <property type="entry name" value="Thioester_dehydratase-like"/>
</dbReference>
<dbReference type="PANTHER" id="PTHR34075">
    <property type="entry name" value="BLR3430 PROTEIN"/>
    <property type="match status" value="1"/>
</dbReference>
<proteinExistence type="predicted"/>
<feature type="domain" description="ChsH2 C-terminal OB-fold" evidence="1">
    <location>
        <begin position="62"/>
        <end position="126"/>
    </location>
</feature>
<dbReference type="InterPro" id="IPR002878">
    <property type="entry name" value="ChsH2_C"/>
</dbReference>
<dbReference type="Gene3D" id="6.10.30.10">
    <property type="match status" value="1"/>
</dbReference>
<name>A0A7G7MBZ5_9PSEU</name>
<organism evidence="3 4">
    <name type="scientific">Pseudonocardia petroleophila</name>
    <dbReference type="NCBI Taxonomy" id="37331"/>
    <lineage>
        <taxon>Bacteria</taxon>
        <taxon>Bacillati</taxon>
        <taxon>Actinomycetota</taxon>
        <taxon>Actinomycetes</taxon>
        <taxon>Pseudonocardiales</taxon>
        <taxon>Pseudonocardiaceae</taxon>
        <taxon>Pseudonocardia</taxon>
    </lineage>
</organism>
<reference evidence="3 4" key="1">
    <citation type="submission" date="2020-08" db="EMBL/GenBank/DDBJ databases">
        <authorList>
            <person name="Mo P."/>
        </authorList>
    </citation>
    <scope>NUCLEOTIDE SEQUENCE [LARGE SCALE GENOMIC DNA]</scope>
    <source>
        <strain evidence="3 4">CGMCC 4.1532</strain>
    </source>
</reference>